<evidence type="ECO:0000256" key="2">
    <source>
        <dbReference type="ARBA" id="ARBA00023043"/>
    </source>
</evidence>
<dbReference type="InterPro" id="IPR036770">
    <property type="entry name" value="Ankyrin_rpt-contain_sf"/>
</dbReference>
<feature type="repeat" description="ANK" evidence="3">
    <location>
        <begin position="127"/>
        <end position="159"/>
    </location>
</feature>
<accession>A0A4E0S2D6</accession>
<feature type="repeat" description="ANK" evidence="3">
    <location>
        <begin position="193"/>
        <end position="225"/>
    </location>
</feature>
<evidence type="ECO:0000313" key="4">
    <source>
        <dbReference type="EMBL" id="THD25860.1"/>
    </source>
</evidence>
<keyword evidence="5" id="KW-1185">Reference proteome</keyword>
<evidence type="ECO:0000256" key="3">
    <source>
        <dbReference type="PROSITE-ProRule" id="PRU00023"/>
    </source>
</evidence>
<dbReference type="PROSITE" id="PS50088">
    <property type="entry name" value="ANK_REPEAT"/>
    <property type="match status" value="4"/>
</dbReference>
<dbReference type="PANTHER" id="PTHR24173:SF85">
    <property type="entry name" value="PROTEIN FEM-1 HOMOLOG CG6966"/>
    <property type="match status" value="1"/>
</dbReference>
<protein>
    <submittedName>
        <fullName evidence="4">Protein fem-1</fullName>
    </submittedName>
</protein>
<sequence length="1061" mass="118308">MCSCFLRNVEAVQSFGSRQNRQSILNYCISGDLDGLRNCTGLQSFVHRSFSDGQTCLIAACRNGHVKVAEYLIDECGADVEQVGVVEFESEQVEGVPPLWCAAAAGHLPVVELLVSRGADVNRTTITNSTALRAACFDGHEQVVKFLVNHGANVEIPNRHGHTCLMISCYRGHNQIVEYLLSKNARVNRRSAKGNTALHDCAESGNLRSLQLLLDHRAIMRKDEYGQSPIMSGANAAYKKVVEYLAALSESLPCQNSDSLAISVHEKIAAYELLGASLFDRHSLVQDAIAAWFQALRLRQEVGLTPKCLIPSIPLCSCHHTSTNLNVECASNDESGGRDSSSTNGWPLVSLAAREALALTETTRDPDRNRFAISSDSLCATCSRTTTHSHINFEPAKDVHFMIDGASASVELYSRKTSSLRSELYFAYRLEFQRIIAQSAQSQAFFTDPNTSRNTCSSHSAYSSNAAVSTNENYSIPSSVSAHSPLTPVQISTPADPLLGQEPLCWVAPRCRRWSVDHTCTCRALGTQSSPGGTRTELDCSQHFRRPNRCQYCGRFTVRFGHRVRYRPNGLCTPCVLKSKVQDICRPTGQFEPLSSVTCFEQEEGENDECRSVTVNKQQSIARCACCRLVPEDHALIRRLEQCGEEAFGSVREFTNEKQLLDLMRNAHALGLQPLLIRLRVLGPDHPDTIYFIRYRGAIYADADNFRQCLNLWRYALELQRIFLEPLCHVSQAAFVSFAELFQFVLTNNYGGLPAVDLDPVLIIDCLELAVDNIERGMEYSFYQWHRRHPWSYTTADKEAINLMRHVVLCLHFISMILDYYLPDLKPIPEYRPLRLTSTMGPDVVGSSELSPEQDSSFENDTVSGEVNAESVLPVNAGADAQARIRMRRLISAEQRERFIRQVYRLVRLDPRVHHGHSLVHLTCSCETSTVGRFVICQFPNLAVLSLLLQLGADPNCADVHGQRPLGYMLAQRRLHPSTQAALLVTLVRGGAHLDATDRNGLHALDPVFRHVVAESRCRVLEHTSLACQAARVARRAGFTTHDIELRARLPEHLLSFIELH</sequence>
<feature type="repeat" description="ANK" evidence="3">
    <location>
        <begin position="94"/>
        <end position="126"/>
    </location>
</feature>
<dbReference type="InterPro" id="IPR002110">
    <property type="entry name" value="Ankyrin_rpt"/>
</dbReference>
<comment type="caution">
    <text evidence="4">The sequence shown here is derived from an EMBL/GenBank/DDBJ whole genome shotgun (WGS) entry which is preliminary data.</text>
</comment>
<dbReference type="SUPFAM" id="SSF48403">
    <property type="entry name" value="Ankyrin repeat"/>
    <property type="match status" value="2"/>
</dbReference>
<feature type="repeat" description="ANK" evidence="3">
    <location>
        <begin position="160"/>
        <end position="192"/>
    </location>
</feature>
<keyword evidence="1" id="KW-0677">Repeat</keyword>
<organism evidence="4 5">
    <name type="scientific">Fasciola hepatica</name>
    <name type="common">Liver fluke</name>
    <dbReference type="NCBI Taxonomy" id="6192"/>
    <lineage>
        <taxon>Eukaryota</taxon>
        <taxon>Metazoa</taxon>
        <taxon>Spiralia</taxon>
        <taxon>Lophotrochozoa</taxon>
        <taxon>Platyhelminthes</taxon>
        <taxon>Trematoda</taxon>
        <taxon>Digenea</taxon>
        <taxon>Plagiorchiida</taxon>
        <taxon>Echinostomata</taxon>
        <taxon>Echinostomatoidea</taxon>
        <taxon>Fasciolidae</taxon>
        <taxon>Fasciola</taxon>
    </lineage>
</organism>
<dbReference type="SMART" id="SM00248">
    <property type="entry name" value="ANK"/>
    <property type="match status" value="7"/>
</dbReference>
<gene>
    <name evidence="4" type="ORF">D915_003448</name>
</gene>
<evidence type="ECO:0000256" key="1">
    <source>
        <dbReference type="ARBA" id="ARBA00022737"/>
    </source>
</evidence>
<dbReference type="PROSITE" id="PS50297">
    <property type="entry name" value="ANK_REP_REGION"/>
    <property type="match status" value="4"/>
</dbReference>
<dbReference type="AlphaFoldDB" id="A0A4E0S2D6"/>
<dbReference type="EMBL" id="JXXN02000961">
    <property type="protein sequence ID" value="THD25860.1"/>
    <property type="molecule type" value="Genomic_DNA"/>
</dbReference>
<dbReference type="Proteomes" id="UP000230066">
    <property type="component" value="Unassembled WGS sequence"/>
</dbReference>
<proteinExistence type="predicted"/>
<dbReference type="Pfam" id="PF12796">
    <property type="entry name" value="Ank_2"/>
    <property type="match status" value="2"/>
</dbReference>
<evidence type="ECO:0000313" key="5">
    <source>
        <dbReference type="Proteomes" id="UP000230066"/>
    </source>
</evidence>
<reference evidence="4" key="1">
    <citation type="submission" date="2019-03" db="EMBL/GenBank/DDBJ databases">
        <title>Improved annotation for the trematode Fasciola hepatica.</title>
        <authorList>
            <person name="Choi Y.-J."/>
            <person name="Martin J."/>
            <person name="Mitreva M."/>
        </authorList>
    </citation>
    <scope>NUCLEOTIDE SEQUENCE [LARGE SCALE GENOMIC DNA]</scope>
</reference>
<dbReference type="Gene3D" id="1.25.40.20">
    <property type="entry name" value="Ankyrin repeat-containing domain"/>
    <property type="match status" value="3"/>
</dbReference>
<dbReference type="PANTHER" id="PTHR24173">
    <property type="entry name" value="ANKYRIN REPEAT CONTAINING"/>
    <property type="match status" value="1"/>
</dbReference>
<name>A0A4E0S2D6_FASHE</name>
<dbReference type="PRINTS" id="PR01415">
    <property type="entry name" value="ANKYRIN"/>
</dbReference>
<keyword evidence="2 3" id="KW-0040">ANK repeat</keyword>
<dbReference type="Pfam" id="PF00023">
    <property type="entry name" value="Ank"/>
    <property type="match status" value="1"/>
</dbReference>